<comment type="caution">
    <text evidence="6">The sequence shown here is derived from an EMBL/GenBank/DDBJ whole genome shotgun (WGS) entry which is preliminary data.</text>
</comment>
<dbReference type="OrthoDB" id="9807558at2"/>
<proteinExistence type="predicted"/>
<dbReference type="SUPFAM" id="SSF55781">
    <property type="entry name" value="GAF domain-like"/>
    <property type="match status" value="1"/>
</dbReference>
<evidence type="ECO:0000313" key="6">
    <source>
        <dbReference type="EMBL" id="KRR29910.1"/>
    </source>
</evidence>
<dbReference type="Gene3D" id="1.10.10.10">
    <property type="entry name" value="Winged helix-like DNA-binding domain superfamily/Winged helix DNA-binding domain"/>
    <property type="match status" value="1"/>
</dbReference>
<keyword evidence="3" id="KW-0804">Transcription</keyword>
<dbReference type="InterPro" id="IPR036390">
    <property type="entry name" value="WH_DNA-bd_sf"/>
</dbReference>
<dbReference type="SMART" id="SM00346">
    <property type="entry name" value="HTH_ICLR"/>
    <property type="match status" value="1"/>
</dbReference>
<dbReference type="GO" id="GO:0003677">
    <property type="term" value="F:DNA binding"/>
    <property type="evidence" value="ECO:0007669"/>
    <property type="project" value="UniProtKB-KW"/>
</dbReference>
<keyword evidence="7" id="KW-1185">Reference proteome</keyword>
<dbReference type="Proteomes" id="UP000052023">
    <property type="component" value="Unassembled WGS sequence"/>
</dbReference>
<dbReference type="EMBL" id="LLYA01000003">
    <property type="protein sequence ID" value="KRR29910.1"/>
    <property type="molecule type" value="Genomic_DNA"/>
</dbReference>
<gene>
    <name evidence="6" type="ORF">CQ13_37795</name>
</gene>
<evidence type="ECO:0000256" key="2">
    <source>
        <dbReference type="ARBA" id="ARBA00023125"/>
    </source>
</evidence>
<protein>
    <recommendedName>
        <fullName evidence="8">Transcriptional regulator</fullName>
    </recommendedName>
</protein>
<name>A0A0R3NJ69_9BRAD</name>
<accession>A0A0R3NJ69</accession>
<dbReference type="InterPro" id="IPR050707">
    <property type="entry name" value="HTH_MetabolicPath_Reg"/>
</dbReference>
<dbReference type="InterPro" id="IPR005471">
    <property type="entry name" value="Tscrpt_reg_IclR_N"/>
</dbReference>
<dbReference type="GO" id="GO:0003700">
    <property type="term" value="F:DNA-binding transcription factor activity"/>
    <property type="evidence" value="ECO:0007669"/>
    <property type="project" value="TreeGrafter"/>
</dbReference>
<feature type="domain" description="IclR-ED" evidence="5">
    <location>
        <begin position="69"/>
        <end position="259"/>
    </location>
</feature>
<dbReference type="PROSITE" id="PS51077">
    <property type="entry name" value="HTH_ICLR"/>
    <property type="match status" value="1"/>
</dbReference>
<keyword evidence="2" id="KW-0238">DNA-binding</keyword>
<evidence type="ECO:0000256" key="1">
    <source>
        <dbReference type="ARBA" id="ARBA00023015"/>
    </source>
</evidence>
<dbReference type="Pfam" id="PF01614">
    <property type="entry name" value="IclR_C"/>
    <property type="match status" value="1"/>
</dbReference>
<dbReference type="AlphaFoldDB" id="A0A0R3NJ69"/>
<evidence type="ECO:0000259" key="4">
    <source>
        <dbReference type="PROSITE" id="PS51077"/>
    </source>
</evidence>
<dbReference type="InterPro" id="IPR014757">
    <property type="entry name" value="Tscrpt_reg_IclR_C"/>
</dbReference>
<sequence length="263" mass="28772">MTSYEPVRAIQRGLAVLRAISEHGPITVADLVSRCSLPQPTIVRVLETLVAEGYVYRQAGKSTYLVTGRTLALSRGFDSKSHLLQISAPVIDQMHVQIGWPSNLAIFDRDAMVIVYSNRASLGLSLPGQMGARIPLMATGVGQVTLAFMPEEQRKAALSRAQETGGRWDCDAHMAATLVARLAQIRREGYAFADEEYLEAVYRSRIWAVAVPILTTDGKVLAAISSLVLTLAGERRRLLQTILPILRRAAVNIRHQLGAETVT</sequence>
<evidence type="ECO:0000256" key="3">
    <source>
        <dbReference type="ARBA" id="ARBA00023163"/>
    </source>
</evidence>
<organism evidence="6 7">
    <name type="scientific">Bradyrhizobium retamae</name>
    <dbReference type="NCBI Taxonomy" id="1300035"/>
    <lineage>
        <taxon>Bacteria</taxon>
        <taxon>Pseudomonadati</taxon>
        <taxon>Pseudomonadota</taxon>
        <taxon>Alphaproteobacteria</taxon>
        <taxon>Hyphomicrobiales</taxon>
        <taxon>Nitrobacteraceae</taxon>
        <taxon>Bradyrhizobium</taxon>
    </lineage>
</organism>
<feature type="domain" description="HTH iclR-type" evidence="4">
    <location>
        <begin position="7"/>
        <end position="68"/>
    </location>
</feature>
<reference evidence="6 7" key="1">
    <citation type="submission" date="2014-03" db="EMBL/GenBank/DDBJ databases">
        <title>Bradyrhizobium valentinum sp. nov., isolated from effective nodules of Lupinus mariae-josephae, a lupine endemic of basic-lime soils in Eastern Spain.</title>
        <authorList>
            <person name="Duran D."/>
            <person name="Rey L."/>
            <person name="Navarro A."/>
            <person name="Busquets A."/>
            <person name="Imperial J."/>
            <person name="Ruiz-Argueso T."/>
        </authorList>
    </citation>
    <scope>NUCLEOTIDE SEQUENCE [LARGE SCALE GENOMIC DNA]</scope>
    <source>
        <strain evidence="6 7">Ro19</strain>
    </source>
</reference>
<dbReference type="PANTHER" id="PTHR30136">
    <property type="entry name" value="HELIX-TURN-HELIX TRANSCRIPTIONAL REGULATOR, ICLR FAMILY"/>
    <property type="match status" value="1"/>
</dbReference>
<dbReference type="Gene3D" id="3.30.450.40">
    <property type="match status" value="1"/>
</dbReference>
<dbReference type="RefSeq" id="WP_082637290.1">
    <property type="nucleotide sequence ID" value="NZ_LLYA01000003.1"/>
</dbReference>
<dbReference type="GO" id="GO:0045892">
    <property type="term" value="P:negative regulation of DNA-templated transcription"/>
    <property type="evidence" value="ECO:0007669"/>
    <property type="project" value="TreeGrafter"/>
</dbReference>
<keyword evidence="1" id="KW-0805">Transcription regulation</keyword>
<dbReference type="PANTHER" id="PTHR30136:SF23">
    <property type="entry name" value="DNA-BINDING TRANSCRIPTIONAL ACTIVATOR MHPR"/>
    <property type="match status" value="1"/>
</dbReference>
<dbReference type="InterPro" id="IPR029016">
    <property type="entry name" value="GAF-like_dom_sf"/>
</dbReference>
<dbReference type="Pfam" id="PF09339">
    <property type="entry name" value="HTH_IclR"/>
    <property type="match status" value="1"/>
</dbReference>
<evidence type="ECO:0000259" key="5">
    <source>
        <dbReference type="PROSITE" id="PS51078"/>
    </source>
</evidence>
<dbReference type="PROSITE" id="PS51078">
    <property type="entry name" value="ICLR_ED"/>
    <property type="match status" value="1"/>
</dbReference>
<evidence type="ECO:0000313" key="7">
    <source>
        <dbReference type="Proteomes" id="UP000052023"/>
    </source>
</evidence>
<dbReference type="InterPro" id="IPR036388">
    <property type="entry name" value="WH-like_DNA-bd_sf"/>
</dbReference>
<evidence type="ECO:0008006" key="8">
    <source>
        <dbReference type="Google" id="ProtNLM"/>
    </source>
</evidence>
<dbReference type="SUPFAM" id="SSF46785">
    <property type="entry name" value="Winged helix' DNA-binding domain"/>
    <property type="match status" value="1"/>
</dbReference>